<dbReference type="FunFam" id="1.10.150.110:FF:000001">
    <property type="entry name" value="Putative Crossover junction endonuclease MUS81"/>
    <property type="match status" value="1"/>
</dbReference>
<dbReference type="AlphaFoldDB" id="A0AAV7I1T2"/>
<keyword evidence="9 13" id="KW-0460">Magnesium</keyword>
<comment type="function">
    <text evidence="13">Interacts with EME1 to form a DNA structure-specific endonuclease with substrate preference for branched DNA structures with a 5'-end at the branch nick. Typical substrates include 3'-flap structures, D-loops, replication forks and nicked Holliday junctions. May be required in mitosis for the processing of stalled or collapsed replication fork intermediates. May be required in meiosis for the repair of meiosis-specific double strand breaks subsequent to single-end invasion (SEI).</text>
</comment>
<comment type="subcellular location">
    <subcellularLocation>
        <location evidence="2 13">Nucleus</location>
    </subcellularLocation>
</comment>
<dbReference type="GO" id="GO:0000727">
    <property type="term" value="P:double-strand break repair via break-induced replication"/>
    <property type="evidence" value="ECO:0007669"/>
    <property type="project" value="UniProtKB-UniRule"/>
</dbReference>
<keyword evidence="7 13" id="KW-0227">DNA damage</keyword>
<dbReference type="InterPro" id="IPR011335">
    <property type="entry name" value="Restrct_endonuc-II-like"/>
</dbReference>
<reference evidence="15 16" key="1">
    <citation type="journal article" date="2021" name="J. Hered.">
        <title>A chromosome-level genome assembly of the parasitoid wasp, Cotesia glomerata (Hymenoptera: Braconidae).</title>
        <authorList>
            <person name="Pinto B.J."/>
            <person name="Weis J.J."/>
            <person name="Gamble T."/>
            <person name="Ode P.J."/>
            <person name="Paul R."/>
            <person name="Zaspel J.M."/>
        </authorList>
    </citation>
    <scope>NUCLEOTIDE SEQUENCE [LARGE SCALE GENOMIC DNA]</scope>
    <source>
        <strain evidence="15">CgM1</strain>
    </source>
</reference>
<accession>A0AAV7I1T2</accession>
<evidence type="ECO:0000256" key="6">
    <source>
        <dbReference type="ARBA" id="ARBA00022759"/>
    </source>
</evidence>
<dbReference type="Gene3D" id="3.40.50.10130">
    <property type="match status" value="1"/>
</dbReference>
<dbReference type="GO" id="GO:0031297">
    <property type="term" value="P:replication fork processing"/>
    <property type="evidence" value="ECO:0007669"/>
    <property type="project" value="UniProtKB-ARBA"/>
</dbReference>
<dbReference type="InterPro" id="IPR033309">
    <property type="entry name" value="Mus81"/>
</dbReference>
<dbReference type="SMART" id="SM00891">
    <property type="entry name" value="ERCC4"/>
    <property type="match status" value="1"/>
</dbReference>
<dbReference type="PANTHER" id="PTHR13451">
    <property type="entry name" value="CLASS II CROSSOVER JUNCTION ENDONUCLEASE MUS81"/>
    <property type="match status" value="1"/>
</dbReference>
<dbReference type="GO" id="GO:0003677">
    <property type="term" value="F:DNA binding"/>
    <property type="evidence" value="ECO:0007669"/>
    <property type="project" value="UniProtKB-UniRule"/>
</dbReference>
<evidence type="ECO:0000256" key="2">
    <source>
        <dbReference type="ARBA" id="ARBA00004123"/>
    </source>
</evidence>
<organism evidence="15 16">
    <name type="scientific">Cotesia glomerata</name>
    <name type="common">Lepidopteran parasitic wasp</name>
    <name type="synonym">Apanteles glomeratus</name>
    <dbReference type="NCBI Taxonomy" id="32391"/>
    <lineage>
        <taxon>Eukaryota</taxon>
        <taxon>Metazoa</taxon>
        <taxon>Ecdysozoa</taxon>
        <taxon>Arthropoda</taxon>
        <taxon>Hexapoda</taxon>
        <taxon>Insecta</taxon>
        <taxon>Pterygota</taxon>
        <taxon>Neoptera</taxon>
        <taxon>Endopterygota</taxon>
        <taxon>Hymenoptera</taxon>
        <taxon>Apocrita</taxon>
        <taxon>Ichneumonoidea</taxon>
        <taxon>Braconidae</taxon>
        <taxon>Microgastrinae</taxon>
        <taxon>Cotesia</taxon>
    </lineage>
</organism>
<evidence type="ECO:0000313" key="16">
    <source>
        <dbReference type="Proteomes" id="UP000826195"/>
    </source>
</evidence>
<dbReference type="Proteomes" id="UP000826195">
    <property type="component" value="Unassembled WGS sequence"/>
</dbReference>
<evidence type="ECO:0000313" key="15">
    <source>
        <dbReference type="EMBL" id="KAH0541092.1"/>
    </source>
</evidence>
<dbReference type="GO" id="GO:0031573">
    <property type="term" value="P:mitotic intra-S DNA damage checkpoint signaling"/>
    <property type="evidence" value="ECO:0007669"/>
    <property type="project" value="TreeGrafter"/>
</dbReference>
<evidence type="ECO:0000256" key="1">
    <source>
        <dbReference type="ARBA" id="ARBA00001946"/>
    </source>
</evidence>
<dbReference type="GO" id="GO:0046872">
    <property type="term" value="F:metal ion binding"/>
    <property type="evidence" value="ECO:0007669"/>
    <property type="project" value="UniProtKB-UniRule"/>
</dbReference>
<evidence type="ECO:0000256" key="7">
    <source>
        <dbReference type="ARBA" id="ARBA00022763"/>
    </source>
</evidence>
<comment type="subunit">
    <text evidence="13">Interacts with EME1.</text>
</comment>
<dbReference type="SUPFAM" id="SSF52980">
    <property type="entry name" value="Restriction endonuclease-like"/>
    <property type="match status" value="1"/>
</dbReference>
<comment type="similarity">
    <text evidence="3 13">Belongs to the XPF family.</text>
</comment>
<evidence type="ECO:0000256" key="9">
    <source>
        <dbReference type="ARBA" id="ARBA00022842"/>
    </source>
</evidence>
<feature type="domain" description="ERCC4" evidence="14">
    <location>
        <begin position="144"/>
        <end position="236"/>
    </location>
</feature>
<dbReference type="EC" id="3.1.22.-" evidence="13"/>
<keyword evidence="5 13" id="KW-0479">Metal-binding</keyword>
<proteinExistence type="inferred from homology"/>
<dbReference type="FunFam" id="3.40.50.10130:FF:000003">
    <property type="entry name" value="Crossover junction endonuclease MUS81"/>
    <property type="match status" value="1"/>
</dbReference>
<dbReference type="InterPro" id="IPR010996">
    <property type="entry name" value="HHH_MUS81"/>
</dbReference>
<keyword evidence="12 13" id="KW-0539">Nucleus</keyword>
<dbReference type="GO" id="GO:0008821">
    <property type="term" value="F:crossover junction DNA endonuclease activity"/>
    <property type="evidence" value="ECO:0007669"/>
    <property type="project" value="UniProtKB-UniRule"/>
</dbReference>
<comment type="cofactor">
    <cofactor evidence="1 13">
        <name>Mg(2+)</name>
        <dbReference type="ChEBI" id="CHEBI:18420"/>
    </cofactor>
</comment>
<keyword evidence="6 13" id="KW-0255">Endonuclease</keyword>
<evidence type="ECO:0000256" key="10">
    <source>
        <dbReference type="ARBA" id="ARBA00023172"/>
    </source>
</evidence>
<dbReference type="InterPro" id="IPR047416">
    <property type="entry name" value="XPF_nuclease_Mus81"/>
</dbReference>
<dbReference type="CDD" id="cd20074">
    <property type="entry name" value="XPF_nuclease_Mus81"/>
    <property type="match status" value="1"/>
</dbReference>
<evidence type="ECO:0000256" key="11">
    <source>
        <dbReference type="ARBA" id="ARBA00023204"/>
    </source>
</evidence>
<keyword evidence="11 13" id="KW-0234">DNA repair</keyword>
<dbReference type="GO" id="GO:0048257">
    <property type="term" value="F:3'-flap endonuclease activity"/>
    <property type="evidence" value="ECO:0007669"/>
    <property type="project" value="TreeGrafter"/>
</dbReference>
<dbReference type="InterPro" id="IPR042530">
    <property type="entry name" value="EME1/EME2_C"/>
</dbReference>
<dbReference type="Gene3D" id="1.10.150.110">
    <property type="entry name" value="DNA polymerase beta, N-terminal domain-like"/>
    <property type="match status" value="1"/>
</dbReference>
<dbReference type="Pfam" id="PF02732">
    <property type="entry name" value="ERCC4"/>
    <property type="match status" value="1"/>
</dbReference>
<gene>
    <name evidence="15" type="ORF">KQX54_021030</name>
</gene>
<evidence type="ECO:0000256" key="5">
    <source>
        <dbReference type="ARBA" id="ARBA00022723"/>
    </source>
</evidence>
<dbReference type="PANTHER" id="PTHR13451:SF0">
    <property type="entry name" value="CROSSOVER JUNCTION ENDONUCLEASE MUS81"/>
    <property type="match status" value="1"/>
</dbReference>
<evidence type="ECO:0000256" key="13">
    <source>
        <dbReference type="RuleBase" id="RU369042"/>
    </source>
</evidence>
<dbReference type="Gene3D" id="1.10.150.670">
    <property type="entry name" value="Crossover junction endonuclease EME1, DNA-binding domain"/>
    <property type="match status" value="1"/>
</dbReference>
<keyword evidence="10 13" id="KW-0233">DNA recombination</keyword>
<sequence>MMRINVKRKKPNELFEQWLEEWRDQAKIKKSNLEDHFSRALVSLKKYPLPLASGADCILLQNFGSKLCKMLDKKLEEHSGRNKISSQDKIDKVILRKEKCPEPAKPIAKKKPAKQLKLFEELEKPETSSAIDNFSMLPQTFDVILLVDNNEKITSCSLDKNSGKVLYEVRHLKVGDFAWIARCRETKKELVLPYIVERKRMDDLGASIKDRRYHEQKFRLKKCGVDNVIYLIEGLSKSRQQYIMPMPVLLQAAVNSLVQNGFTVKFTNNQKDSLNYLTGLTAALTQIFNDKHLEKCSKENIPPCCLSDDKIFLMEFTEFNQSSSKSKIHSVKEMFVRQLLQLKGLSVERALAIVQVYPTPYLLKEAFTKAGNDGDKLLANLTFGRVGRKMGPVLSQILYKLYTSDQLE</sequence>
<dbReference type="Pfam" id="PF14716">
    <property type="entry name" value="HHH_8"/>
    <property type="match status" value="1"/>
</dbReference>
<dbReference type="GO" id="GO:0006308">
    <property type="term" value="P:DNA catabolic process"/>
    <property type="evidence" value="ECO:0007669"/>
    <property type="project" value="UniProtKB-UniRule"/>
</dbReference>
<dbReference type="SUPFAM" id="SSF47802">
    <property type="entry name" value="DNA polymerase beta, N-terminal domain-like"/>
    <property type="match status" value="1"/>
</dbReference>
<dbReference type="GO" id="GO:0005634">
    <property type="term" value="C:nucleus"/>
    <property type="evidence" value="ECO:0007669"/>
    <property type="project" value="UniProtKB-SubCell"/>
</dbReference>
<keyword evidence="4 13" id="KW-0540">Nuclease</keyword>
<dbReference type="GO" id="GO:0048476">
    <property type="term" value="C:Holliday junction resolvase complex"/>
    <property type="evidence" value="ECO:0007669"/>
    <property type="project" value="UniProtKB-UniRule"/>
</dbReference>
<dbReference type="Pfam" id="PF21292">
    <property type="entry name" value="EME1-MUS81_C"/>
    <property type="match status" value="1"/>
</dbReference>
<dbReference type="EMBL" id="JAHXZJ010002609">
    <property type="protein sequence ID" value="KAH0541092.1"/>
    <property type="molecule type" value="Genomic_DNA"/>
</dbReference>
<evidence type="ECO:0000259" key="14">
    <source>
        <dbReference type="SMART" id="SM00891"/>
    </source>
</evidence>
<name>A0AAV7I1T2_COTGL</name>
<comment type="caution">
    <text evidence="15">The sequence shown here is derived from an EMBL/GenBank/DDBJ whole genome shotgun (WGS) entry which is preliminary data.</text>
</comment>
<dbReference type="InterPro" id="IPR006166">
    <property type="entry name" value="ERCC4_domain"/>
</dbReference>
<keyword evidence="8 13" id="KW-0378">Hydrolase</keyword>
<protein>
    <recommendedName>
        <fullName evidence="13">Crossover junction endonuclease MUS81</fullName>
        <ecNumber evidence="13">3.1.22.-</ecNumber>
    </recommendedName>
</protein>
<evidence type="ECO:0000256" key="3">
    <source>
        <dbReference type="ARBA" id="ARBA00010015"/>
    </source>
</evidence>
<evidence type="ECO:0000256" key="12">
    <source>
        <dbReference type="ARBA" id="ARBA00023242"/>
    </source>
</evidence>
<keyword evidence="16" id="KW-1185">Reference proteome</keyword>
<evidence type="ECO:0000256" key="8">
    <source>
        <dbReference type="ARBA" id="ARBA00022801"/>
    </source>
</evidence>
<evidence type="ECO:0000256" key="4">
    <source>
        <dbReference type="ARBA" id="ARBA00022722"/>
    </source>
</evidence>
<dbReference type="InterPro" id="IPR027421">
    <property type="entry name" value="DNA_pol_lamdba_lyase_dom_sf"/>
</dbReference>
<dbReference type="GO" id="GO:0000712">
    <property type="term" value="P:resolution of meiotic recombination intermediates"/>
    <property type="evidence" value="ECO:0007669"/>
    <property type="project" value="TreeGrafter"/>
</dbReference>